<evidence type="ECO:0000256" key="6">
    <source>
        <dbReference type="ARBA" id="ARBA00022448"/>
    </source>
</evidence>
<evidence type="ECO:0000256" key="15">
    <source>
        <dbReference type="ARBA" id="ARBA00033349"/>
    </source>
</evidence>
<name>A0A223HZ20_THETR</name>
<feature type="domain" description="PTS EIIC type-2" evidence="18">
    <location>
        <begin position="14"/>
        <end position="338"/>
    </location>
</feature>
<evidence type="ECO:0000256" key="12">
    <source>
        <dbReference type="ARBA" id="ARBA00022692"/>
    </source>
</evidence>
<evidence type="ECO:0000256" key="13">
    <source>
        <dbReference type="ARBA" id="ARBA00022989"/>
    </source>
</evidence>
<feature type="transmembrane region" description="Helical" evidence="16">
    <location>
        <begin position="314"/>
        <end position="336"/>
    </location>
</feature>
<keyword evidence="14 16" id="KW-0472">Membrane</keyword>
<reference evidence="19 20" key="1">
    <citation type="submission" date="2016-08" db="EMBL/GenBank/DDBJ databases">
        <title>A novel genetic cassette of butanologenic Thermoanaerobacterium thermosaccharolyticum that directly convert cellulose to butanol.</title>
        <authorList>
            <person name="Li T."/>
            <person name="He J."/>
        </authorList>
    </citation>
    <scope>NUCLEOTIDE SEQUENCE [LARGE SCALE GENOMIC DNA]</scope>
    <source>
        <strain evidence="19 20">TG57</strain>
    </source>
</reference>
<dbReference type="InterPro" id="IPR050893">
    <property type="entry name" value="Sugar_PTS"/>
</dbReference>
<evidence type="ECO:0000256" key="9">
    <source>
        <dbReference type="ARBA" id="ARBA00022597"/>
    </source>
</evidence>
<dbReference type="EC" id="2.7.1.197" evidence="4"/>
<accession>A0A223HZ20</accession>
<dbReference type="Pfam" id="PF02302">
    <property type="entry name" value="PTS_IIB"/>
    <property type="match status" value="1"/>
</dbReference>
<dbReference type="GO" id="GO:0005886">
    <property type="term" value="C:plasma membrane"/>
    <property type="evidence" value="ECO:0007669"/>
    <property type="project" value="UniProtKB-SubCell"/>
</dbReference>
<feature type="transmembrane region" description="Helical" evidence="16">
    <location>
        <begin position="81"/>
        <end position="105"/>
    </location>
</feature>
<dbReference type="InterPro" id="IPR003501">
    <property type="entry name" value="PTS_EIIB_2/3"/>
</dbReference>
<evidence type="ECO:0000313" key="20">
    <source>
        <dbReference type="Proteomes" id="UP000214975"/>
    </source>
</evidence>
<dbReference type="InterPro" id="IPR013014">
    <property type="entry name" value="PTS_EIIC_2"/>
</dbReference>
<dbReference type="GO" id="GO:0090563">
    <property type="term" value="F:protein-phosphocysteine-sugar phosphotransferase activity"/>
    <property type="evidence" value="ECO:0007669"/>
    <property type="project" value="TreeGrafter"/>
</dbReference>
<dbReference type="InterPro" id="IPR013011">
    <property type="entry name" value="PTS_EIIB_2"/>
</dbReference>
<evidence type="ECO:0000256" key="4">
    <source>
        <dbReference type="ARBA" id="ARBA00011909"/>
    </source>
</evidence>
<dbReference type="GO" id="GO:0009401">
    <property type="term" value="P:phosphoenolpyruvate-dependent sugar phosphotransferase system"/>
    <property type="evidence" value="ECO:0007669"/>
    <property type="project" value="UniProtKB-KW"/>
</dbReference>
<feature type="transmembrane region" description="Helical" evidence="16">
    <location>
        <begin position="50"/>
        <end position="69"/>
    </location>
</feature>
<dbReference type="PANTHER" id="PTHR30181:SF2">
    <property type="entry name" value="PTS SYSTEM MANNITOL-SPECIFIC EIICBA COMPONENT"/>
    <property type="match status" value="1"/>
</dbReference>
<dbReference type="CDD" id="cd05567">
    <property type="entry name" value="PTS_IIB_mannitol"/>
    <property type="match status" value="1"/>
</dbReference>
<evidence type="ECO:0000256" key="8">
    <source>
        <dbReference type="ARBA" id="ARBA00022553"/>
    </source>
</evidence>
<evidence type="ECO:0000256" key="7">
    <source>
        <dbReference type="ARBA" id="ARBA00022475"/>
    </source>
</evidence>
<evidence type="ECO:0000256" key="2">
    <source>
        <dbReference type="ARBA" id="ARBA00002434"/>
    </source>
</evidence>
<evidence type="ECO:0000259" key="18">
    <source>
        <dbReference type="PROSITE" id="PS51104"/>
    </source>
</evidence>
<protein>
    <recommendedName>
        <fullName evidence="5">PTS system mannitol-specific EIICB component</fullName>
        <ecNumber evidence="4">2.7.1.197</ecNumber>
    </recommendedName>
    <alternativeName>
        <fullName evidence="15">EIICB-Mtl</fullName>
    </alternativeName>
</protein>
<dbReference type="PANTHER" id="PTHR30181">
    <property type="entry name" value="MANNITOL PERMEASE IIC COMPONENT"/>
    <property type="match status" value="1"/>
</dbReference>
<keyword evidence="10" id="KW-0808">Transferase</keyword>
<gene>
    <name evidence="19" type="ORF">Thert_01711</name>
</gene>
<feature type="transmembrane region" description="Helical" evidence="16">
    <location>
        <begin position="248"/>
        <end position="266"/>
    </location>
</feature>
<keyword evidence="13 16" id="KW-1133">Transmembrane helix</keyword>
<organism evidence="19 20">
    <name type="scientific">Thermoanaerobacterium thermosaccharolyticum</name>
    <name type="common">Clostridium thermosaccharolyticum</name>
    <dbReference type="NCBI Taxonomy" id="1517"/>
    <lineage>
        <taxon>Bacteria</taxon>
        <taxon>Bacillati</taxon>
        <taxon>Bacillota</taxon>
        <taxon>Clostridia</taxon>
        <taxon>Thermoanaerobacterales</taxon>
        <taxon>Thermoanaerobacteraceae</taxon>
        <taxon>Thermoanaerobacterium</taxon>
    </lineage>
</organism>
<keyword evidence="9" id="KW-0762">Sugar transport</keyword>
<comment type="function">
    <text evidence="2">The phosphoenolpyruvate-dependent sugar phosphotransferase system (sugar PTS), a major carbohydrate active transport system, catalyzes the phosphorylation of incoming sugar substrates concomitantly with their translocation across the cell membrane. The enzyme II CmtAB PTS system is involved in D-mannitol transport.</text>
</comment>
<dbReference type="AlphaFoldDB" id="A0A223HZ20"/>
<keyword evidence="8" id="KW-0597">Phosphoprotein</keyword>
<evidence type="ECO:0000259" key="17">
    <source>
        <dbReference type="PROSITE" id="PS51099"/>
    </source>
</evidence>
<evidence type="ECO:0000256" key="11">
    <source>
        <dbReference type="ARBA" id="ARBA00022683"/>
    </source>
</evidence>
<keyword evidence="12 16" id="KW-0812">Transmembrane</keyword>
<evidence type="ECO:0000313" key="19">
    <source>
        <dbReference type="EMBL" id="AST57711.1"/>
    </source>
</evidence>
<comment type="subcellular location">
    <subcellularLocation>
        <location evidence="3">Cell membrane</location>
        <topology evidence="3">Multi-pass membrane protein</topology>
    </subcellularLocation>
</comment>
<evidence type="ECO:0000256" key="10">
    <source>
        <dbReference type="ARBA" id="ARBA00022679"/>
    </source>
</evidence>
<keyword evidence="6" id="KW-0813">Transport</keyword>
<feature type="transmembrane region" description="Helical" evidence="16">
    <location>
        <begin position="135"/>
        <end position="155"/>
    </location>
</feature>
<dbReference type="Gene3D" id="3.40.50.2300">
    <property type="match status" value="1"/>
</dbReference>
<dbReference type="GO" id="GO:0022872">
    <property type="term" value="F:protein-N(PI)-phosphohistidine-mannitol phosphotransferase system transmembrane transporter activity"/>
    <property type="evidence" value="ECO:0007669"/>
    <property type="project" value="InterPro"/>
</dbReference>
<feature type="transmembrane region" description="Helical" evidence="16">
    <location>
        <begin position="278"/>
        <end position="307"/>
    </location>
</feature>
<keyword evidence="11" id="KW-0598">Phosphotransferase system</keyword>
<keyword evidence="7" id="KW-1003">Cell membrane</keyword>
<dbReference type="PROSITE" id="PS51099">
    <property type="entry name" value="PTS_EIIB_TYPE_2"/>
    <property type="match status" value="1"/>
</dbReference>
<evidence type="ECO:0000256" key="14">
    <source>
        <dbReference type="ARBA" id="ARBA00023136"/>
    </source>
</evidence>
<feature type="transmembrane region" description="Helical" evidence="16">
    <location>
        <begin position="21"/>
        <end position="44"/>
    </location>
</feature>
<sequence length="469" mass="49657">MSQNTSIRVRVQKYGTFLSGMVMPNIGAFIAWGFLTALFIPTGWLPNKLFANLVGPTLQYLMPILIGYTGGTMIHGRRGGVIGAIATMGVVVGAGIPMLAGGMLMGPLGAFVMKKVDKLFEGKVKPGMEMLVDNFSMGFVGLFLMLLGLVTVQPVLKVAMNFLSAGVQYLINAHLLPFTSIFVQTGDVLFLNNIINHGILVPLGVQQAAATGKSILFLVEANGSVWVGVALAFAMFGKGAAKKSAPAATIIMFFGGIAEVVFPYILSKPKTVLGPIVGNIAALFTLSILGGGTVAAVSPGSFIALLAMTPKGTFFANIAGYVVGLVVTCAVTGLLLTRDKSVDEEGSEEVNSTTSIPEMTTDATVVRSAGKIKTIVFACDAGMGSSVMGVSLMKNKLNKAMLEINVEHCAVKDIPESADIIITSKALEERVYDTIKKYNKSIPVFGVPNLLEDSEYDKIINYIKNSQYK</sequence>
<dbReference type="InterPro" id="IPR003352">
    <property type="entry name" value="PTS_EIIC"/>
</dbReference>
<dbReference type="SUPFAM" id="SSF52794">
    <property type="entry name" value="PTS system IIB component-like"/>
    <property type="match status" value="1"/>
</dbReference>
<dbReference type="Pfam" id="PF02378">
    <property type="entry name" value="PTS_EIIC"/>
    <property type="match status" value="1"/>
</dbReference>
<dbReference type="PROSITE" id="PS51104">
    <property type="entry name" value="PTS_EIIC_TYPE_2"/>
    <property type="match status" value="1"/>
</dbReference>
<feature type="transmembrane region" description="Helical" evidence="16">
    <location>
        <begin position="215"/>
        <end position="236"/>
    </location>
</feature>
<comment type="catalytic activity">
    <reaction evidence="1">
        <text>D-mannitol(out) + N(pros)-phospho-L-histidyl-[protein] = D-mannitol 1-phosphate(in) + L-histidyl-[protein]</text>
        <dbReference type="Rhea" id="RHEA:33363"/>
        <dbReference type="Rhea" id="RHEA-COMP:9745"/>
        <dbReference type="Rhea" id="RHEA-COMP:9746"/>
        <dbReference type="ChEBI" id="CHEBI:16899"/>
        <dbReference type="ChEBI" id="CHEBI:29979"/>
        <dbReference type="ChEBI" id="CHEBI:61381"/>
        <dbReference type="ChEBI" id="CHEBI:64837"/>
        <dbReference type="EC" id="2.7.1.197"/>
    </reaction>
</comment>
<evidence type="ECO:0000256" key="5">
    <source>
        <dbReference type="ARBA" id="ARBA00021825"/>
    </source>
</evidence>
<evidence type="ECO:0000256" key="3">
    <source>
        <dbReference type="ARBA" id="ARBA00004651"/>
    </source>
</evidence>
<dbReference type="Proteomes" id="UP000214975">
    <property type="component" value="Chromosome"/>
</dbReference>
<dbReference type="EMBL" id="CP016893">
    <property type="protein sequence ID" value="AST57711.1"/>
    <property type="molecule type" value="Genomic_DNA"/>
</dbReference>
<dbReference type="RefSeq" id="WP_094397360.1">
    <property type="nucleotide sequence ID" value="NZ_CP016893.1"/>
</dbReference>
<proteinExistence type="predicted"/>
<feature type="domain" description="PTS EIIB type-2" evidence="17">
    <location>
        <begin position="373"/>
        <end position="469"/>
    </location>
</feature>
<evidence type="ECO:0000256" key="16">
    <source>
        <dbReference type="SAM" id="Phobius"/>
    </source>
</evidence>
<evidence type="ECO:0000256" key="1">
    <source>
        <dbReference type="ARBA" id="ARBA00001655"/>
    </source>
</evidence>
<dbReference type="InterPro" id="IPR029503">
    <property type="entry name" value="PTS_EIIB_mannitol"/>
</dbReference>
<dbReference type="InterPro" id="IPR036095">
    <property type="entry name" value="PTS_EIIB-like_sf"/>
</dbReference>